<organism evidence="1 2">
    <name type="scientific">Waterburya agarophytonicola KI4</name>
    <dbReference type="NCBI Taxonomy" id="2874699"/>
    <lineage>
        <taxon>Bacteria</taxon>
        <taxon>Bacillati</taxon>
        <taxon>Cyanobacteriota</taxon>
        <taxon>Cyanophyceae</taxon>
        <taxon>Pleurocapsales</taxon>
        <taxon>Hyellaceae</taxon>
        <taxon>Waterburya</taxon>
        <taxon>Waterburya agarophytonicola</taxon>
    </lineage>
</organism>
<gene>
    <name evidence="1" type="ORF">I4641_21920</name>
</gene>
<sequence length="73" mass="9035">MIHTAEILFQTQIPNNRYLSLCLMKYGEKQFSTEWYDETTDTFYNPKYYTDLLLCYRDFQRILKKELNTYNQK</sequence>
<dbReference type="Proteomes" id="UP000729733">
    <property type="component" value="Unassembled WGS sequence"/>
</dbReference>
<keyword evidence="2" id="KW-1185">Reference proteome</keyword>
<reference evidence="1" key="1">
    <citation type="journal article" date="2021" name="Antonie Van Leeuwenhoek">
        <title>Draft genome and description of Waterburya agarophytonicola gen. nov. sp. nov. (Pleurocapsales, Cyanobacteria): a seaweed symbiont.</title>
        <authorList>
            <person name="Bonthond G."/>
            <person name="Shalygin S."/>
            <person name="Bayer T."/>
            <person name="Weinberger F."/>
        </authorList>
    </citation>
    <scope>NUCLEOTIDE SEQUENCE</scope>
    <source>
        <strain evidence="1">KI4</strain>
    </source>
</reference>
<name>A0A964BWZ2_9CYAN</name>
<evidence type="ECO:0000313" key="2">
    <source>
        <dbReference type="Proteomes" id="UP000729733"/>
    </source>
</evidence>
<dbReference type="AlphaFoldDB" id="A0A964BWZ2"/>
<dbReference type="RefSeq" id="WP_229642717.1">
    <property type="nucleotide sequence ID" value="NZ_JADWDC010000097.1"/>
</dbReference>
<evidence type="ECO:0000313" key="1">
    <source>
        <dbReference type="EMBL" id="MCC0179618.1"/>
    </source>
</evidence>
<dbReference type="EMBL" id="JADWDC010000097">
    <property type="protein sequence ID" value="MCC0179618.1"/>
    <property type="molecule type" value="Genomic_DNA"/>
</dbReference>
<accession>A0A964BWZ2</accession>
<protein>
    <submittedName>
        <fullName evidence="1">Uncharacterized protein</fullName>
    </submittedName>
</protein>
<proteinExistence type="predicted"/>
<comment type="caution">
    <text evidence="1">The sequence shown here is derived from an EMBL/GenBank/DDBJ whole genome shotgun (WGS) entry which is preliminary data.</text>
</comment>